<dbReference type="InterPro" id="IPR027450">
    <property type="entry name" value="AlkB-like"/>
</dbReference>
<feature type="domain" description="Fe2OG dioxygenase" evidence="3">
    <location>
        <begin position="186"/>
        <end position="290"/>
    </location>
</feature>
<feature type="binding site" evidence="1">
    <location>
        <position position="193"/>
    </location>
    <ligand>
        <name>2-oxoglutarate</name>
        <dbReference type="ChEBI" id="CHEBI:16810"/>
    </ligand>
</feature>
<dbReference type="SUPFAM" id="SSF51197">
    <property type="entry name" value="Clavaminate synthase-like"/>
    <property type="match status" value="1"/>
</dbReference>
<dbReference type="InterPro" id="IPR005123">
    <property type="entry name" value="Oxoglu/Fe-dep_dioxygenase_dom"/>
</dbReference>
<evidence type="ECO:0000313" key="5">
    <source>
        <dbReference type="Proteomes" id="UP001375240"/>
    </source>
</evidence>
<dbReference type="AlphaFoldDB" id="A0AAV9UAC4"/>
<dbReference type="GO" id="GO:0051747">
    <property type="term" value="F:cytosine C-5 DNA demethylase activity"/>
    <property type="evidence" value="ECO:0007669"/>
    <property type="project" value="TreeGrafter"/>
</dbReference>
<dbReference type="InterPro" id="IPR037151">
    <property type="entry name" value="AlkB-like_sf"/>
</dbReference>
<dbReference type="GO" id="GO:0035516">
    <property type="term" value="F:broad specificity oxidative DNA demethylase activity"/>
    <property type="evidence" value="ECO:0007669"/>
    <property type="project" value="TreeGrafter"/>
</dbReference>
<sequence length="359" mass="39572">MSKRTITSFFASRLADTASKKPRLDSPPDADAPPSPPTTHPSYPHPIAALPTSLLTLLDTSPPPAPHTITKPDLSITHYHFFPPPTARQLFLSLRSSLPFYRVTYTIKRDSLDTTVRTPRYTTVFGVDANSYFSGDSSHDARALLDSKTHKAVPGDRYRNCVCPPRPIPGCLEVLKNLVERETGETFNFVLVNYYASPSDSIAYHSDDEAFLGPNPTIASLSLGATRDFLMKHKEDKAQTLKLALTNGELLVMKGATQRKWLHSIPKRTATATGTWHSGGRINITFRNGRMLPCTANYYRYNVNTGPVYRWDSARDEMALHSPLTSANTDTAVSTASNPTDPNTSTIASTDKCKKAEAE</sequence>
<feature type="binding site" evidence="1">
    <location>
        <position position="281"/>
    </location>
    <ligand>
        <name>2-oxoglutarate</name>
        <dbReference type="ChEBI" id="CHEBI:16810"/>
    </ligand>
</feature>
<dbReference type="PANTHER" id="PTHR31573">
    <property type="entry name" value="ALPHA-KETOGLUTARATE-DEPENDENT DIOXYGENASE ALKB HOMOLOG 2"/>
    <property type="match status" value="1"/>
</dbReference>
<dbReference type="PROSITE" id="PS51471">
    <property type="entry name" value="FE2OG_OXY"/>
    <property type="match status" value="1"/>
</dbReference>
<proteinExistence type="predicted"/>
<dbReference type="Gene3D" id="2.60.120.590">
    <property type="entry name" value="Alpha-ketoglutarate-dependent dioxygenase AlkB-like"/>
    <property type="match status" value="1"/>
</dbReference>
<feature type="compositionally biased region" description="Polar residues" evidence="2">
    <location>
        <begin position="325"/>
        <end position="349"/>
    </location>
</feature>
<dbReference type="PANTHER" id="PTHR31573:SF1">
    <property type="entry name" value="DNA OXIDATIVE DEMETHYLASE ALKBH2"/>
    <property type="match status" value="1"/>
</dbReference>
<feature type="binding site" evidence="1">
    <location>
        <position position="285"/>
    </location>
    <ligand>
        <name>2-oxoglutarate</name>
        <dbReference type="ChEBI" id="CHEBI:16810"/>
    </ligand>
</feature>
<feature type="binding site" evidence="1">
    <location>
        <position position="205"/>
    </location>
    <ligand>
        <name>2-oxoglutarate</name>
        <dbReference type="ChEBI" id="CHEBI:16810"/>
    </ligand>
</feature>
<feature type="region of interest" description="Disordered" evidence="2">
    <location>
        <begin position="1"/>
        <end position="45"/>
    </location>
</feature>
<feature type="binding site" evidence="1">
    <location>
        <position position="287"/>
    </location>
    <ligand>
        <name>2-oxoglutarate</name>
        <dbReference type="ChEBI" id="CHEBI:16810"/>
    </ligand>
</feature>
<feature type="compositionally biased region" description="Polar residues" evidence="2">
    <location>
        <begin position="1"/>
        <end position="10"/>
    </location>
</feature>
<feature type="compositionally biased region" description="Pro residues" evidence="2">
    <location>
        <begin position="30"/>
        <end position="39"/>
    </location>
</feature>
<name>A0AAV9UAC4_9PEZI</name>
<feature type="binding site" evidence="1">
    <location>
        <position position="195"/>
    </location>
    <ligand>
        <name>2-oxoglutarate</name>
        <dbReference type="ChEBI" id="CHEBI:16810"/>
    </ligand>
</feature>
<evidence type="ECO:0000256" key="1">
    <source>
        <dbReference type="PIRSR" id="PIRSR632852-1"/>
    </source>
</evidence>
<feature type="region of interest" description="Disordered" evidence="2">
    <location>
        <begin position="325"/>
        <end position="359"/>
    </location>
</feature>
<comment type="caution">
    <text evidence="4">The sequence shown here is derived from an EMBL/GenBank/DDBJ whole genome shotgun (WGS) entry which is preliminary data.</text>
</comment>
<dbReference type="Pfam" id="PF13532">
    <property type="entry name" value="2OG-FeII_Oxy_2"/>
    <property type="match status" value="1"/>
</dbReference>
<keyword evidence="5" id="KW-1185">Reference proteome</keyword>
<evidence type="ECO:0000259" key="3">
    <source>
        <dbReference type="PROSITE" id="PS51471"/>
    </source>
</evidence>
<reference evidence="4 5" key="1">
    <citation type="submission" date="2019-10" db="EMBL/GenBank/DDBJ databases">
        <authorList>
            <person name="Palmer J.M."/>
        </authorList>
    </citation>
    <scope>NUCLEOTIDE SEQUENCE [LARGE SCALE GENOMIC DNA]</scope>
    <source>
        <strain evidence="4 5">TWF696</strain>
    </source>
</reference>
<dbReference type="GO" id="GO:0008198">
    <property type="term" value="F:ferrous iron binding"/>
    <property type="evidence" value="ECO:0007669"/>
    <property type="project" value="TreeGrafter"/>
</dbReference>
<protein>
    <recommendedName>
        <fullName evidence="3">Fe2OG dioxygenase domain-containing protein</fullName>
    </recommendedName>
</protein>
<feature type="binding site" evidence="1">
    <location>
        <position position="263"/>
    </location>
    <ligand>
        <name>2-oxoglutarate</name>
        <dbReference type="ChEBI" id="CHEBI:16810"/>
    </ligand>
</feature>
<evidence type="ECO:0000313" key="4">
    <source>
        <dbReference type="EMBL" id="KAK6336257.1"/>
    </source>
</evidence>
<dbReference type="EMBL" id="JAVHNQ010000011">
    <property type="protein sequence ID" value="KAK6336257.1"/>
    <property type="molecule type" value="Genomic_DNA"/>
</dbReference>
<dbReference type="InterPro" id="IPR032852">
    <property type="entry name" value="ALKBH2"/>
</dbReference>
<accession>A0AAV9UAC4</accession>
<organism evidence="4 5">
    <name type="scientific">Orbilia brochopaga</name>
    <dbReference type="NCBI Taxonomy" id="3140254"/>
    <lineage>
        <taxon>Eukaryota</taxon>
        <taxon>Fungi</taxon>
        <taxon>Dikarya</taxon>
        <taxon>Ascomycota</taxon>
        <taxon>Pezizomycotina</taxon>
        <taxon>Orbiliomycetes</taxon>
        <taxon>Orbiliales</taxon>
        <taxon>Orbiliaceae</taxon>
        <taxon>Orbilia</taxon>
    </lineage>
</organism>
<evidence type="ECO:0000256" key="2">
    <source>
        <dbReference type="SAM" id="MobiDB-lite"/>
    </source>
</evidence>
<feature type="binding site" evidence="1">
    <location>
        <position position="208"/>
    </location>
    <ligand>
        <name>substrate</name>
    </ligand>
</feature>
<dbReference type="GO" id="GO:0006307">
    <property type="term" value="P:DNA alkylation repair"/>
    <property type="evidence" value="ECO:0007669"/>
    <property type="project" value="TreeGrafter"/>
</dbReference>
<dbReference type="Proteomes" id="UP001375240">
    <property type="component" value="Unassembled WGS sequence"/>
</dbReference>
<gene>
    <name evidence="4" type="ORF">TWF696_001819</name>
</gene>